<dbReference type="STRING" id="760192.Halhy_1025"/>
<dbReference type="GO" id="GO:0016020">
    <property type="term" value="C:membrane"/>
    <property type="evidence" value="ECO:0007669"/>
    <property type="project" value="TreeGrafter"/>
</dbReference>
<dbReference type="PRINTS" id="PR00111">
    <property type="entry name" value="ABHYDROLASE"/>
</dbReference>
<dbReference type="GO" id="GO:0016787">
    <property type="term" value="F:hydrolase activity"/>
    <property type="evidence" value="ECO:0007669"/>
    <property type="project" value="UniProtKB-KW"/>
</dbReference>
<dbReference type="InterPro" id="IPR029058">
    <property type="entry name" value="AB_hydrolase_fold"/>
</dbReference>
<dbReference type="Pfam" id="PF00561">
    <property type="entry name" value="Abhydrolase_1"/>
    <property type="match status" value="1"/>
</dbReference>
<feature type="domain" description="AB hydrolase-1" evidence="1">
    <location>
        <begin position="77"/>
        <end position="188"/>
    </location>
</feature>
<evidence type="ECO:0000259" key="1">
    <source>
        <dbReference type="Pfam" id="PF00561"/>
    </source>
</evidence>
<dbReference type="Gene3D" id="3.40.50.1820">
    <property type="entry name" value="alpha/beta hydrolase"/>
    <property type="match status" value="1"/>
</dbReference>
<dbReference type="EMBL" id="CP002691">
    <property type="protein sequence ID" value="AEE48924.1"/>
    <property type="molecule type" value="Genomic_DNA"/>
</dbReference>
<keyword evidence="3" id="KW-1185">Reference proteome</keyword>
<dbReference type="AlphaFoldDB" id="F4KQ98"/>
<dbReference type="HOGENOM" id="CLU_020336_32_0_10"/>
<dbReference type="Proteomes" id="UP000008461">
    <property type="component" value="Chromosome"/>
</dbReference>
<dbReference type="InterPro" id="IPR050266">
    <property type="entry name" value="AB_hydrolase_sf"/>
</dbReference>
<dbReference type="KEGG" id="hhy:Halhy_1025"/>
<protein>
    <submittedName>
        <fullName evidence="2">Alpha/beta hydrolase fold protein</fullName>
    </submittedName>
</protein>
<reference evidence="2 3" key="1">
    <citation type="journal article" date="2011" name="Stand. Genomic Sci.">
        <title>Complete genome sequence of Haliscomenobacter hydrossis type strain (O).</title>
        <authorList>
            <consortium name="US DOE Joint Genome Institute (JGI-PGF)"/>
            <person name="Daligault H."/>
            <person name="Lapidus A."/>
            <person name="Zeytun A."/>
            <person name="Nolan M."/>
            <person name="Lucas S."/>
            <person name="Del Rio T.G."/>
            <person name="Tice H."/>
            <person name="Cheng J.F."/>
            <person name="Tapia R."/>
            <person name="Han C."/>
            <person name="Goodwin L."/>
            <person name="Pitluck S."/>
            <person name="Liolios K."/>
            <person name="Pagani I."/>
            <person name="Ivanova N."/>
            <person name="Huntemann M."/>
            <person name="Mavromatis K."/>
            <person name="Mikhailova N."/>
            <person name="Pati A."/>
            <person name="Chen A."/>
            <person name="Palaniappan K."/>
            <person name="Land M."/>
            <person name="Hauser L."/>
            <person name="Brambilla E.M."/>
            <person name="Rohde M."/>
            <person name="Verbarg S."/>
            <person name="Goker M."/>
            <person name="Bristow J."/>
            <person name="Eisen J.A."/>
            <person name="Markowitz V."/>
            <person name="Hugenholtz P."/>
            <person name="Kyrpides N.C."/>
            <person name="Klenk H.P."/>
            <person name="Woyke T."/>
        </authorList>
    </citation>
    <scope>NUCLEOTIDE SEQUENCE [LARGE SCALE GENOMIC DNA]</scope>
    <source>
        <strain evidence="3">ATCC 27775 / DSM 1100 / LMG 10767 / O</strain>
    </source>
</reference>
<dbReference type="eggNOG" id="COG1073">
    <property type="taxonomic scope" value="Bacteria"/>
</dbReference>
<keyword evidence="2" id="KW-0378">Hydrolase</keyword>
<name>F4KQ98_HALH1</name>
<reference key="2">
    <citation type="submission" date="2011-04" db="EMBL/GenBank/DDBJ databases">
        <title>Complete sequence of chromosome of Haliscomenobacter hydrossis DSM 1100.</title>
        <authorList>
            <consortium name="US DOE Joint Genome Institute (JGI-PGF)"/>
            <person name="Lucas S."/>
            <person name="Han J."/>
            <person name="Lapidus A."/>
            <person name="Bruce D."/>
            <person name="Goodwin L."/>
            <person name="Pitluck S."/>
            <person name="Peters L."/>
            <person name="Kyrpides N."/>
            <person name="Mavromatis K."/>
            <person name="Ivanova N."/>
            <person name="Ovchinnikova G."/>
            <person name="Pagani I."/>
            <person name="Daligault H."/>
            <person name="Detter J.C."/>
            <person name="Han C."/>
            <person name="Land M."/>
            <person name="Hauser L."/>
            <person name="Markowitz V."/>
            <person name="Cheng J.-F."/>
            <person name="Hugenholtz P."/>
            <person name="Woyke T."/>
            <person name="Wu D."/>
            <person name="Verbarg S."/>
            <person name="Frueling A."/>
            <person name="Brambilla E."/>
            <person name="Klenk H.-P."/>
            <person name="Eisen J.A."/>
        </authorList>
    </citation>
    <scope>NUCLEOTIDE SEQUENCE</scope>
    <source>
        <strain>DSM 1100</strain>
    </source>
</reference>
<dbReference type="SUPFAM" id="SSF53474">
    <property type="entry name" value="alpha/beta-Hydrolases"/>
    <property type="match status" value="1"/>
</dbReference>
<organism evidence="2 3">
    <name type="scientific">Haliscomenobacter hydrossis (strain ATCC 27775 / DSM 1100 / LMG 10767 / O)</name>
    <dbReference type="NCBI Taxonomy" id="760192"/>
    <lineage>
        <taxon>Bacteria</taxon>
        <taxon>Pseudomonadati</taxon>
        <taxon>Bacteroidota</taxon>
        <taxon>Saprospiria</taxon>
        <taxon>Saprospirales</taxon>
        <taxon>Haliscomenobacteraceae</taxon>
        <taxon>Haliscomenobacter</taxon>
    </lineage>
</organism>
<gene>
    <name evidence="2" type="ordered locus">Halhy_1025</name>
</gene>
<evidence type="ECO:0000313" key="2">
    <source>
        <dbReference type="EMBL" id="AEE48924.1"/>
    </source>
</evidence>
<dbReference type="OrthoDB" id="1224630at2"/>
<dbReference type="PANTHER" id="PTHR43798">
    <property type="entry name" value="MONOACYLGLYCEROL LIPASE"/>
    <property type="match status" value="1"/>
</dbReference>
<accession>F4KQ98</accession>
<evidence type="ECO:0000313" key="3">
    <source>
        <dbReference type="Proteomes" id="UP000008461"/>
    </source>
</evidence>
<dbReference type="InterPro" id="IPR000073">
    <property type="entry name" value="AB_hydrolase_1"/>
</dbReference>
<dbReference type="PANTHER" id="PTHR43798:SF33">
    <property type="entry name" value="HYDROLASE, PUTATIVE (AFU_ORTHOLOGUE AFUA_2G14860)-RELATED"/>
    <property type="match status" value="1"/>
</dbReference>
<dbReference type="RefSeq" id="WP_013763479.1">
    <property type="nucleotide sequence ID" value="NC_015510.1"/>
</dbReference>
<proteinExistence type="predicted"/>
<sequence length="294" mass="33262">MLRRYIYSLFYRKRFYASVVLFGFLAYTYDLVEVRLTDDAMIRKLEENAFAYIPKVTHFRQWGREMRYVQLGDPNKPLILFIHGAPASSSFWMGMLGDSTLLAHAKLMAVDRPGYGYSGYGQPEISVKKQAALIAGILKEKRLIHQKIIIHGSSYGGTVAARLAMDYPELVDGLLLQSASLKPGAETTYWISYPTSHWSLRNFIPGSFRTANAEKLSHKSQLQEMVPLWSRIRSKVIVLQGKDDTLIFPENATFAIQKLTKAASASLTLVPGSKHDLLWTQRALLVRSLLKLTD</sequence>